<keyword evidence="3 14" id="KW-0808">Transferase</keyword>
<dbReference type="InterPro" id="IPR012763">
    <property type="entry name" value="DNA_pol_III_sug/sutau_N"/>
</dbReference>
<dbReference type="AlphaFoldDB" id="A0A9D3ACG4"/>
<comment type="caution">
    <text evidence="14">The sequence shown here is derived from an EMBL/GenBank/DDBJ whole genome shotgun (WGS) entry which is preliminary data.</text>
</comment>
<dbReference type="PANTHER" id="PTHR11669:SF0">
    <property type="entry name" value="PROTEIN STICHEL-LIKE 2"/>
    <property type="match status" value="1"/>
</dbReference>
<dbReference type="InterPro" id="IPR003593">
    <property type="entry name" value="AAA+_ATPase"/>
</dbReference>
<keyword evidence="6" id="KW-0479">Metal-binding</keyword>
<dbReference type="GO" id="GO:0006261">
    <property type="term" value="P:DNA-templated DNA replication"/>
    <property type="evidence" value="ECO:0007669"/>
    <property type="project" value="TreeGrafter"/>
</dbReference>
<dbReference type="InterPro" id="IPR050238">
    <property type="entry name" value="DNA_Rep/Repair_Clamp_Loader"/>
</dbReference>
<dbReference type="Proteomes" id="UP000789325">
    <property type="component" value="Unassembled WGS sequence"/>
</dbReference>
<dbReference type="NCBIfam" id="NF004046">
    <property type="entry name" value="PRK05563.1"/>
    <property type="match status" value="1"/>
</dbReference>
<keyword evidence="4 14" id="KW-0548">Nucleotidyltransferase</keyword>
<dbReference type="InterPro" id="IPR045085">
    <property type="entry name" value="HLD_clamp_pol_III_gamma_tau"/>
</dbReference>
<comment type="catalytic activity">
    <reaction evidence="11">
        <text>DNA(n) + a 2'-deoxyribonucleoside 5'-triphosphate = DNA(n+1) + diphosphate</text>
        <dbReference type="Rhea" id="RHEA:22508"/>
        <dbReference type="Rhea" id="RHEA-COMP:17339"/>
        <dbReference type="Rhea" id="RHEA-COMP:17340"/>
        <dbReference type="ChEBI" id="CHEBI:33019"/>
        <dbReference type="ChEBI" id="CHEBI:61560"/>
        <dbReference type="ChEBI" id="CHEBI:173112"/>
        <dbReference type="EC" id="2.7.7.7"/>
    </reaction>
</comment>
<comment type="similarity">
    <text evidence="1">Belongs to the DnaX/STICHEL family.</text>
</comment>
<dbReference type="Pfam" id="PF22608">
    <property type="entry name" value="DNAX_ATPase_lid"/>
    <property type="match status" value="1"/>
</dbReference>
<dbReference type="CDD" id="cd18137">
    <property type="entry name" value="HLD_clamp_pol_III_gamma_tau"/>
    <property type="match status" value="1"/>
</dbReference>
<reference evidence="14" key="1">
    <citation type="journal article" date="2021" name="PeerJ">
        <title>Extensive microbial diversity within the chicken gut microbiome revealed by metagenomics and culture.</title>
        <authorList>
            <person name="Gilroy R."/>
            <person name="Ravi A."/>
            <person name="Getino M."/>
            <person name="Pursley I."/>
            <person name="Horton D.L."/>
            <person name="Alikhan N.F."/>
            <person name="Baker D."/>
            <person name="Gharbi K."/>
            <person name="Hall N."/>
            <person name="Watson M."/>
            <person name="Adriaenssens E.M."/>
            <person name="Foster-Nyarko E."/>
            <person name="Jarju S."/>
            <person name="Secka A."/>
            <person name="Antonio M."/>
            <person name="Oren A."/>
            <person name="Chaudhuri R.R."/>
            <person name="La Ragione R."/>
            <person name="Hildebrand F."/>
            <person name="Pallen M.J."/>
        </authorList>
    </citation>
    <scope>NUCLEOTIDE SEQUENCE</scope>
    <source>
        <strain evidence="14">USAMLcec12-2067</strain>
    </source>
</reference>
<dbReference type="SUPFAM" id="SSF52540">
    <property type="entry name" value="P-loop containing nucleoside triphosphate hydrolases"/>
    <property type="match status" value="1"/>
</dbReference>
<dbReference type="CDD" id="cd00009">
    <property type="entry name" value="AAA"/>
    <property type="match status" value="1"/>
</dbReference>
<feature type="region of interest" description="Disordered" evidence="12">
    <location>
        <begin position="503"/>
        <end position="561"/>
    </location>
</feature>
<proteinExistence type="inferred from homology"/>
<dbReference type="FunFam" id="3.40.50.300:FF:000014">
    <property type="entry name" value="DNA polymerase III subunit gamma/tau"/>
    <property type="match status" value="1"/>
</dbReference>
<dbReference type="Gene3D" id="3.40.50.300">
    <property type="entry name" value="P-loop containing nucleotide triphosphate hydrolases"/>
    <property type="match status" value="1"/>
</dbReference>
<evidence type="ECO:0000256" key="4">
    <source>
        <dbReference type="ARBA" id="ARBA00022695"/>
    </source>
</evidence>
<keyword evidence="5" id="KW-0235">DNA replication</keyword>
<dbReference type="Gene3D" id="1.10.8.60">
    <property type="match status" value="1"/>
</dbReference>
<evidence type="ECO:0000313" key="14">
    <source>
        <dbReference type="EMBL" id="HJH43305.1"/>
    </source>
</evidence>
<feature type="domain" description="AAA+ ATPase" evidence="13">
    <location>
        <begin position="36"/>
        <end position="179"/>
    </location>
</feature>
<sequence length="857" mass="87813">MSEALYRKYRPQIFEDVVGQEHIERTIKNAIEQDKVSHAYLFTGPRGTGKTTTARLLAKALLCEHGPTPEPDGTCDDCVMIANGEHPDVYELDAASRTGVENVREEIIGRVQFAPTRGRYKIYIIDEVHMLSTAAFNALLKTLEEPPSHVVFILATTDPQKVPETIHSRCQRFDFRRISQEALVSRLGAVCVSEGVEFEGEALDLIAHRAEGGMRNALTSLEQLIAFGEGRVTLEVAERMLGGVDTNDLAEIVRAIGTRDVAACFRWTAEFVETGADLAQFTRDLAEHARNLYVMALVGTDVPLEVSDAVRRELASELPLFGPDRLARLLGVLGDLSAELKTSTNPRLSFEIALTRMVRPDSDLTLEALAERVEALESGYSAVAHVTSAPVGACAGASGGGSAQGGEGVSRREAESAAPPSPSVPPTAPSFHASVEGCGEGGASAPTQAVDHARTSEPMAGEGGLPTGARGSAVVAESMPPSSVAKGHGGGSFAAVHVESASGAAMPHPVSRDEAHMQAGAQAEAQESGRVSASASAPAPAPTPAASASMAASAEGGAPSPALAASFQNPASLQRVWQATLATLKKNKAAYGVLFLNTKAAYDAGKGLLRIDFPAENAFAFKAVQKPEVREAVSQALAQACGEAVSFAYAQGGAVSAPAAVPAASAPTPSAPVAAPSAASASVPAPAPAAARVAPSAPVPVAAPVSVPMQAPASAPASASVSVPPIPAPAPASAPLPPLSAPVPASAPAPAPAPAAPAYDIPPYEDEVVPYDDYLPPEAEEDAMPPMPPMPPEAPKGATPPAPASASGPSFAAAPASSDARTSATPTASSGAQTPDELQALLEAGFGQGIVVEEVRE</sequence>
<evidence type="ECO:0000256" key="1">
    <source>
        <dbReference type="ARBA" id="ARBA00006360"/>
    </source>
</evidence>
<evidence type="ECO:0000256" key="10">
    <source>
        <dbReference type="ARBA" id="ARBA00022932"/>
    </source>
</evidence>
<feature type="region of interest" description="Disordered" evidence="12">
    <location>
        <begin position="396"/>
        <end position="491"/>
    </location>
</feature>
<evidence type="ECO:0000256" key="11">
    <source>
        <dbReference type="ARBA" id="ARBA00049244"/>
    </source>
</evidence>
<evidence type="ECO:0000256" key="12">
    <source>
        <dbReference type="SAM" id="MobiDB-lite"/>
    </source>
</evidence>
<evidence type="ECO:0000256" key="2">
    <source>
        <dbReference type="ARBA" id="ARBA00012417"/>
    </source>
</evidence>
<feature type="compositionally biased region" description="Low complexity" evidence="12">
    <location>
        <begin position="804"/>
        <end position="832"/>
    </location>
</feature>
<feature type="compositionally biased region" description="Pro residues" evidence="12">
    <location>
        <begin position="419"/>
        <end position="428"/>
    </location>
</feature>
<evidence type="ECO:0000256" key="6">
    <source>
        <dbReference type="ARBA" id="ARBA00022723"/>
    </source>
</evidence>
<evidence type="ECO:0000256" key="3">
    <source>
        <dbReference type="ARBA" id="ARBA00022679"/>
    </source>
</evidence>
<evidence type="ECO:0000256" key="5">
    <source>
        <dbReference type="ARBA" id="ARBA00022705"/>
    </source>
</evidence>
<dbReference type="PANTHER" id="PTHR11669">
    <property type="entry name" value="REPLICATION FACTOR C / DNA POLYMERASE III GAMMA-TAU SUBUNIT"/>
    <property type="match status" value="1"/>
</dbReference>
<evidence type="ECO:0000256" key="7">
    <source>
        <dbReference type="ARBA" id="ARBA00022741"/>
    </source>
</evidence>
<dbReference type="GO" id="GO:0005524">
    <property type="term" value="F:ATP binding"/>
    <property type="evidence" value="ECO:0007669"/>
    <property type="project" value="UniProtKB-KW"/>
</dbReference>
<dbReference type="Gene3D" id="1.20.272.10">
    <property type="match status" value="1"/>
</dbReference>
<organism evidence="14 15">
    <name type="scientific">Rubneribacter badeniensis</name>
    <dbReference type="NCBI Taxonomy" id="2070688"/>
    <lineage>
        <taxon>Bacteria</taxon>
        <taxon>Bacillati</taxon>
        <taxon>Actinomycetota</taxon>
        <taxon>Coriobacteriia</taxon>
        <taxon>Eggerthellales</taxon>
        <taxon>Eggerthellaceae</taxon>
        <taxon>Rubneribacter</taxon>
    </lineage>
</organism>
<dbReference type="InterPro" id="IPR001270">
    <property type="entry name" value="ClpA/B"/>
</dbReference>
<feature type="region of interest" description="Disordered" evidence="12">
    <location>
        <begin position="742"/>
        <end position="841"/>
    </location>
</feature>
<evidence type="ECO:0000256" key="8">
    <source>
        <dbReference type="ARBA" id="ARBA00022833"/>
    </source>
</evidence>
<accession>A0A9D3ACG4</accession>
<dbReference type="FunFam" id="1.10.8.60:FF:000013">
    <property type="entry name" value="DNA polymerase III subunit gamma/tau"/>
    <property type="match status" value="1"/>
</dbReference>
<evidence type="ECO:0000313" key="15">
    <source>
        <dbReference type="Proteomes" id="UP000789325"/>
    </source>
</evidence>
<dbReference type="InterPro" id="IPR027417">
    <property type="entry name" value="P-loop_NTPase"/>
</dbReference>
<dbReference type="NCBIfam" id="TIGR02397">
    <property type="entry name" value="dnaX_nterm"/>
    <property type="match status" value="1"/>
</dbReference>
<evidence type="ECO:0000256" key="9">
    <source>
        <dbReference type="ARBA" id="ARBA00022840"/>
    </source>
</evidence>
<dbReference type="SUPFAM" id="SSF48019">
    <property type="entry name" value="post-AAA+ oligomerization domain-like"/>
    <property type="match status" value="1"/>
</dbReference>
<dbReference type="Pfam" id="PF13177">
    <property type="entry name" value="DNA_pol3_delta2"/>
    <property type="match status" value="1"/>
</dbReference>
<protein>
    <recommendedName>
        <fullName evidence="2">DNA-directed DNA polymerase</fullName>
        <ecNumber evidence="2">2.7.7.7</ecNumber>
    </recommendedName>
</protein>
<dbReference type="Pfam" id="PF12169">
    <property type="entry name" value="DNA_pol3_gamma3"/>
    <property type="match status" value="1"/>
</dbReference>
<dbReference type="InterPro" id="IPR008921">
    <property type="entry name" value="DNA_pol3_clamp-load_cplx_C"/>
</dbReference>
<gene>
    <name evidence="14" type="primary">dnaX</name>
    <name evidence="14" type="ORF">K8V16_05860</name>
</gene>
<keyword evidence="8" id="KW-0862">Zinc</keyword>
<reference evidence="14" key="2">
    <citation type="submission" date="2021-09" db="EMBL/GenBank/DDBJ databases">
        <authorList>
            <person name="Gilroy R."/>
        </authorList>
    </citation>
    <scope>NUCLEOTIDE SEQUENCE</scope>
    <source>
        <strain evidence="14">USAMLcec12-2067</strain>
    </source>
</reference>
<dbReference type="EC" id="2.7.7.7" evidence="2"/>
<name>A0A9D3ACG4_9ACTN</name>
<keyword evidence="7" id="KW-0547">Nucleotide-binding</keyword>
<dbReference type="GO" id="GO:0046872">
    <property type="term" value="F:metal ion binding"/>
    <property type="evidence" value="ECO:0007669"/>
    <property type="project" value="UniProtKB-KW"/>
</dbReference>
<dbReference type="GO" id="GO:0009360">
    <property type="term" value="C:DNA polymerase III complex"/>
    <property type="evidence" value="ECO:0007669"/>
    <property type="project" value="InterPro"/>
</dbReference>
<keyword evidence="9" id="KW-0067">ATP-binding</keyword>
<feature type="compositionally biased region" description="Pro residues" evidence="12">
    <location>
        <begin position="742"/>
        <end position="755"/>
    </location>
</feature>
<dbReference type="GO" id="GO:0003677">
    <property type="term" value="F:DNA binding"/>
    <property type="evidence" value="ECO:0007669"/>
    <property type="project" value="InterPro"/>
</dbReference>
<feature type="compositionally biased region" description="Pro residues" evidence="12">
    <location>
        <begin position="785"/>
        <end position="803"/>
    </location>
</feature>
<dbReference type="PRINTS" id="PR00300">
    <property type="entry name" value="CLPPROTEASEA"/>
</dbReference>
<dbReference type="EMBL" id="DYZL01000119">
    <property type="protein sequence ID" value="HJH43305.1"/>
    <property type="molecule type" value="Genomic_DNA"/>
</dbReference>
<evidence type="ECO:0000259" key="13">
    <source>
        <dbReference type="SMART" id="SM00382"/>
    </source>
</evidence>
<keyword evidence="10" id="KW-0239">DNA-directed DNA polymerase</keyword>
<feature type="compositionally biased region" description="Gly residues" evidence="12">
    <location>
        <begin position="397"/>
        <end position="408"/>
    </location>
</feature>
<dbReference type="SMART" id="SM00382">
    <property type="entry name" value="AAA"/>
    <property type="match status" value="1"/>
</dbReference>
<dbReference type="InterPro" id="IPR022754">
    <property type="entry name" value="DNA_pol_III_gamma-3"/>
</dbReference>
<feature type="compositionally biased region" description="Low complexity" evidence="12">
    <location>
        <begin position="517"/>
        <end position="561"/>
    </location>
</feature>
<dbReference type="GO" id="GO:0003887">
    <property type="term" value="F:DNA-directed DNA polymerase activity"/>
    <property type="evidence" value="ECO:0007669"/>
    <property type="project" value="UniProtKB-KW"/>
</dbReference>